<accession>A0A9K3D3D1</accession>
<keyword evidence="3" id="KW-1185">Reference proteome</keyword>
<feature type="compositionally biased region" description="Acidic residues" evidence="1">
    <location>
        <begin position="18"/>
        <end position="27"/>
    </location>
</feature>
<dbReference type="AlphaFoldDB" id="A0A9K3D3D1"/>
<sequence>MDPEWTRKRIAFLSGDWVSEEGSDSDSEYQPYPTEGVSRDSESVRHGDRAFVERRQVALLHKAVKRGANPLTDYQMEEVRRVKAMVDAGYDVGGDEVWNILVDAGIVSTVYGLSPEDEEDSISE</sequence>
<dbReference type="Proteomes" id="UP000265618">
    <property type="component" value="Unassembled WGS sequence"/>
</dbReference>
<dbReference type="EMBL" id="BDIP01002809">
    <property type="protein sequence ID" value="GIQ86860.1"/>
    <property type="molecule type" value="Genomic_DNA"/>
</dbReference>
<proteinExistence type="predicted"/>
<evidence type="ECO:0000256" key="1">
    <source>
        <dbReference type="SAM" id="MobiDB-lite"/>
    </source>
</evidence>
<reference evidence="2 3" key="1">
    <citation type="journal article" date="2018" name="PLoS ONE">
        <title>The draft genome of Kipferlia bialata reveals reductive genome evolution in fornicate parasites.</title>
        <authorList>
            <person name="Tanifuji G."/>
            <person name="Takabayashi S."/>
            <person name="Kume K."/>
            <person name="Takagi M."/>
            <person name="Nakayama T."/>
            <person name="Kamikawa R."/>
            <person name="Inagaki Y."/>
            <person name="Hashimoto T."/>
        </authorList>
    </citation>
    <scope>NUCLEOTIDE SEQUENCE [LARGE SCALE GENOMIC DNA]</scope>
    <source>
        <strain evidence="2">NY0173</strain>
    </source>
</reference>
<comment type="caution">
    <text evidence="2">The sequence shown here is derived from an EMBL/GenBank/DDBJ whole genome shotgun (WGS) entry which is preliminary data.</text>
</comment>
<evidence type="ECO:0000313" key="2">
    <source>
        <dbReference type="EMBL" id="GIQ86860.1"/>
    </source>
</evidence>
<evidence type="ECO:0000313" key="3">
    <source>
        <dbReference type="Proteomes" id="UP000265618"/>
    </source>
</evidence>
<feature type="region of interest" description="Disordered" evidence="1">
    <location>
        <begin position="18"/>
        <end position="45"/>
    </location>
</feature>
<gene>
    <name evidence="2" type="ORF">KIPB_008787</name>
</gene>
<name>A0A9K3D3D1_9EUKA</name>
<protein>
    <submittedName>
        <fullName evidence="2">Uncharacterized protein</fullName>
    </submittedName>
</protein>
<organism evidence="2 3">
    <name type="scientific">Kipferlia bialata</name>
    <dbReference type="NCBI Taxonomy" id="797122"/>
    <lineage>
        <taxon>Eukaryota</taxon>
        <taxon>Metamonada</taxon>
        <taxon>Carpediemonas-like organisms</taxon>
        <taxon>Kipferlia</taxon>
    </lineage>
</organism>